<dbReference type="SUPFAM" id="SSF52540">
    <property type="entry name" value="P-loop containing nucleoside triphosphate hydrolases"/>
    <property type="match status" value="1"/>
</dbReference>
<dbReference type="Proteomes" id="UP001143400">
    <property type="component" value="Unassembled WGS sequence"/>
</dbReference>
<keyword evidence="3" id="KW-1133">Transmembrane helix</keyword>
<reference evidence="5" key="3">
    <citation type="submission" date="2023-01" db="EMBL/GenBank/DDBJ databases">
        <authorList>
            <person name="Sun Q."/>
            <person name="Evtushenko L."/>
        </authorList>
    </citation>
    <scope>NUCLEOTIDE SEQUENCE</scope>
    <source>
        <strain evidence="5">VKM B-1606</strain>
    </source>
</reference>
<dbReference type="GO" id="GO:0004713">
    <property type="term" value="F:protein tyrosine kinase activity"/>
    <property type="evidence" value="ECO:0007669"/>
    <property type="project" value="TreeGrafter"/>
</dbReference>
<feature type="transmembrane region" description="Helical" evidence="3">
    <location>
        <begin position="24"/>
        <end position="44"/>
    </location>
</feature>
<reference evidence="6 7" key="2">
    <citation type="submission" date="2021-01" db="EMBL/GenBank/DDBJ databases">
        <title>Genomic Encyclopedia of Type Strains, Phase IV (KMG-IV): sequencing the most valuable type-strain genomes for metagenomic binning, comparative biology and taxonomic classification.</title>
        <authorList>
            <person name="Goeker M."/>
        </authorList>
    </citation>
    <scope>NUCLEOTIDE SEQUENCE [LARGE SCALE GENOMIC DNA]</scope>
    <source>
        <strain evidence="6 7">DSM 6130</strain>
    </source>
</reference>
<evidence type="ECO:0000259" key="4">
    <source>
        <dbReference type="Pfam" id="PF13807"/>
    </source>
</evidence>
<dbReference type="AlphaFoldDB" id="A0A9W6IU69"/>
<evidence type="ECO:0000256" key="3">
    <source>
        <dbReference type="SAM" id="Phobius"/>
    </source>
</evidence>
<organism evidence="5 8">
    <name type="scientific">Methylopila capsulata</name>
    <dbReference type="NCBI Taxonomy" id="61654"/>
    <lineage>
        <taxon>Bacteria</taxon>
        <taxon>Pseudomonadati</taxon>
        <taxon>Pseudomonadota</taxon>
        <taxon>Alphaproteobacteria</taxon>
        <taxon>Hyphomicrobiales</taxon>
        <taxon>Methylopilaceae</taxon>
        <taxon>Methylopila</taxon>
    </lineage>
</organism>
<dbReference type="GO" id="GO:0005886">
    <property type="term" value="C:plasma membrane"/>
    <property type="evidence" value="ECO:0007669"/>
    <property type="project" value="TreeGrafter"/>
</dbReference>
<feature type="coiled-coil region" evidence="1">
    <location>
        <begin position="200"/>
        <end position="256"/>
    </location>
</feature>
<evidence type="ECO:0000256" key="2">
    <source>
        <dbReference type="SAM" id="MobiDB-lite"/>
    </source>
</evidence>
<feature type="domain" description="Tyrosine-protein kinase G-rich" evidence="4">
    <location>
        <begin position="368"/>
        <end position="445"/>
    </location>
</feature>
<name>A0A9W6IU69_9HYPH</name>
<evidence type="ECO:0000313" key="5">
    <source>
        <dbReference type="EMBL" id="GLK55245.1"/>
    </source>
</evidence>
<evidence type="ECO:0000313" key="7">
    <source>
        <dbReference type="Proteomes" id="UP000758856"/>
    </source>
</evidence>
<keyword evidence="3" id="KW-0812">Transmembrane</keyword>
<gene>
    <name evidence="5" type="primary">bme12</name>
    <name evidence="5" type="ORF">GCM10008170_12640</name>
    <name evidence="6" type="ORF">JOD31_000166</name>
</gene>
<dbReference type="InterPro" id="IPR050445">
    <property type="entry name" value="Bact_polysacc_biosynth/exp"/>
</dbReference>
<dbReference type="EMBL" id="BSFF01000002">
    <property type="protein sequence ID" value="GLK55245.1"/>
    <property type="molecule type" value="Genomic_DNA"/>
</dbReference>
<dbReference type="Proteomes" id="UP000758856">
    <property type="component" value="Unassembled WGS sequence"/>
</dbReference>
<keyword evidence="1" id="KW-0175">Coiled coil</keyword>
<dbReference type="PANTHER" id="PTHR32309:SF13">
    <property type="entry name" value="FERRIC ENTEROBACTIN TRANSPORT PROTEIN FEPE"/>
    <property type="match status" value="1"/>
</dbReference>
<accession>A0A9W6IU69</accession>
<feature type="region of interest" description="Disordered" evidence="2">
    <location>
        <begin position="680"/>
        <end position="713"/>
    </location>
</feature>
<reference evidence="5" key="1">
    <citation type="journal article" date="2014" name="Int. J. Syst. Evol. Microbiol.">
        <title>Complete genome sequence of Corynebacterium casei LMG S-19264T (=DSM 44701T), isolated from a smear-ripened cheese.</title>
        <authorList>
            <consortium name="US DOE Joint Genome Institute (JGI-PGF)"/>
            <person name="Walter F."/>
            <person name="Albersmeier A."/>
            <person name="Kalinowski J."/>
            <person name="Ruckert C."/>
        </authorList>
    </citation>
    <scope>NUCLEOTIDE SEQUENCE</scope>
    <source>
        <strain evidence="5">VKM B-1606</strain>
    </source>
</reference>
<dbReference type="InterPro" id="IPR032807">
    <property type="entry name" value="GNVR"/>
</dbReference>
<keyword evidence="7" id="KW-1185">Reference proteome</keyword>
<dbReference type="InterPro" id="IPR027417">
    <property type="entry name" value="P-loop_NTPase"/>
</dbReference>
<dbReference type="RefSeq" id="WP_204948433.1">
    <property type="nucleotide sequence ID" value="NZ_BSFF01000002.1"/>
</dbReference>
<dbReference type="Pfam" id="PF13807">
    <property type="entry name" value="GNVR"/>
    <property type="match status" value="1"/>
</dbReference>
<proteinExistence type="predicted"/>
<protein>
    <submittedName>
        <fullName evidence="5">Polysaccharide biosynthesis protein</fullName>
    </submittedName>
    <submittedName>
        <fullName evidence="6">Uncharacterized protein involved in exopolysaccharide biosynthesis</fullName>
    </submittedName>
</protein>
<evidence type="ECO:0000313" key="6">
    <source>
        <dbReference type="EMBL" id="MBM7849954.1"/>
    </source>
</evidence>
<comment type="caution">
    <text evidence="5">The sequence shown here is derived from an EMBL/GenBank/DDBJ whole genome shotgun (WGS) entry which is preliminary data.</text>
</comment>
<dbReference type="PANTHER" id="PTHR32309">
    <property type="entry name" value="TYROSINE-PROTEIN KINASE"/>
    <property type="match status" value="1"/>
</dbReference>
<dbReference type="EMBL" id="JAFBCY010000001">
    <property type="protein sequence ID" value="MBM7849954.1"/>
    <property type="molecule type" value="Genomic_DNA"/>
</dbReference>
<sequence>MIVAEQAASEPRSPLADVARRRRVALVLPVVLGLACALAAYAVLPARYVAEAVVALNARKVQVLSVDAVVSRLPQENAVLRTELDLIASRSMATEVATRLNLTSAPAAPSAPNWWDRLFGGEPEPFAAEPESAPAVDQLIRGLRVNNDSRSFTIFISMQSSDPAFAARAANAYADAYLEHQIAVQTAATRRASAWLGEKLADLRDRLKESEIAAQSFRRTKRLEETNGLTLDGQRLSALSTELAAARSQRAGAEARLEAVRLVVRDSPDALTFSEALGSATVQSLRTRETELVRQVADIEQSGALKSGELPARRRQLVSVRAEIDAEIGRVVASLANEVEVARGKERALASEVAALERVAGEVGQNRVVLGQLEREASANRSIYESFLNRYKQTIEQEGLATSDASLLSRAQPPQAPTTPKLLPLLALGLVAGCAAGVGCALLRERLDGAVRSTEELERLVGAPLLGALPGRGAGGPRHAAAIARIGAALGLDQPQADRKVVLATSSDADADGRTAFCVALGRSLAAEGLAVAVLDAERGGQAVARAAATRDGSNEPPVLAPAQDVSGVRLFADALSTARFGALDEVRVRGQASALDLAGRIRVLRERFDVVLVDAPSLSQARAALQVGALADAVILVETVGATSREALSDTVRLFALRDVRIAGCVALGATTGAAARQAPVVAPPRPSAAPESVDFGQATSSKPRMLKTTGA</sequence>
<keyword evidence="3" id="KW-0472">Membrane</keyword>
<evidence type="ECO:0000313" key="8">
    <source>
        <dbReference type="Proteomes" id="UP001143400"/>
    </source>
</evidence>
<dbReference type="Gene3D" id="3.40.50.300">
    <property type="entry name" value="P-loop containing nucleotide triphosphate hydrolases"/>
    <property type="match status" value="1"/>
</dbReference>
<evidence type="ECO:0000256" key="1">
    <source>
        <dbReference type="SAM" id="Coils"/>
    </source>
</evidence>